<dbReference type="Pfam" id="PF10633">
    <property type="entry name" value="NPCBM_assoc"/>
    <property type="match status" value="1"/>
</dbReference>
<dbReference type="Pfam" id="PF12971">
    <property type="entry name" value="NAGLU_N"/>
    <property type="match status" value="1"/>
</dbReference>
<dbReference type="InterPro" id="IPR007781">
    <property type="entry name" value="NAGLU"/>
</dbReference>
<feature type="domain" description="Alpha-N-acetylglucosaminidase C-terminal" evidence="6">
    <location>
        <begin position="522"/>
        <end position="786"/>
    </location>
</feature>
<evidence type="ECO:0000313" key="9">
    <source>
        <dbReference type="Proteomes" id="UP001500866"/>
    </source>
</evidence>
<evidence type="ECO:0000259" key="4">
    <source>
        <dbReference type="Pfam" id="PF10633"/>
    </source>
</evidence>
<evidence type="ECO:0000256" key="1">
    <source>
        <dbReference type="ARBA" id="ARBA00022801"/>
    </source>
</evidence>
<comment type="caution">
    <text evidence="8">The sequence shown here is derived from an EMBL/GenBank/DDBJ whole genome shotgun (WGS) entry which is preliminary data.</text>
</comment>
<reference evidence="8 9" key="1">
    <citation type="journal article" date="2019" name="Int. J. Syst. Evol. Microbiol.">
        <title>The Global Catalogue of Microorganisms (GCM) 10K type strain sequencing project: providing services to taxonomists for standard genome sequencing and annotation.</title>
        <authorList>
            <consortium name="The Broad Institute Genomics Platform"/>
            <consortium name="The Broad Institute Genome Sequencing Center for Infectious Disease"/>
            <person name="Wu L."/>
            <person name="Ma J."/>
        </authorList>
    </citation>
    <scope>NUCLEOTIDE SEQUENCE [LARGE SCALE GENOMIC DNA]</scope>
    <source>
        <strain evidence="8 9">JCM 15395</strain>
    </source>
</reference>
<proteinExistence type="predicted"/>
<protein>
    <recommendedName>
        <fullName evidence="10">Alpha-N-acetylglucosaminidase</fullName>
    </recommendedName>
</protein>
<dbReference type="PANTHER" id="PTHR12872:SF1">
    <property type="entry name" value="ALPHA-N-ACETYLGLUCOSAMINIDASE"/>
    <property type="match status" value="1"/>
</dbReference>
<feature type="domain" description="Alpha-galactosidase NEW3" evidence="4">
    <location>
        <begin position="809"/>
        <end position="868"/>
    </location>
</feature>
<dbReference type="InterPro" id="IPR018905">
    <property type="entry name" value="A-galactase_NEW3"/>
</dbReference>
<sequence length="1181" mass="132750">MKNGSQYFLLKVMFFLFLCLALLQGTAFATGEKSTEATIKHTINQLNYYHNSSDLQSPLYTQLKTDLYEATQHKKNGELMLLDTLQSSFDTESAKNALERLVGKECAKQIALKAVDKNNGKDHFIIKKGPNENGMKNRVLIKGSSSSALLTGFNWYLKYVAHANISSNGEQLNLPEKLPVPTSAIKKEANVSNRFALNDTDQGYTQPYADWDYWERKIDVLALHGINKVLVYPGQEAVYKKTFTEFGYTDKEMLEWIPQPAHQSWWLLQNMSSFPDPISQDVIDKRVRLGKKIVKRLKELGMTPVFPGYFGTVPANFEEKKPNANVISQGTWSGFQRPGWLDPTNELFSKVAASFYKNQEELFGETTMYKMDLLHEGGTAGDVNVQKASKAVQDALERAHSDAIWVILGWQSNPLKETLKAIDRNKMLIVDGLSDRYTGLNREQEWLGTPYAFGSIWNFGGHTTMGANMSVWNSTYWDWLNKTNSKLSGIAIMPEASDNNPVAFEFLAELAWRDEPVNLDTWFRKWAVRRYGEIDQHAINAWQSLANSAYSMPANGWSEAHEGLFGAEPSLSAKNAASWSPTSLRYDPARLAKALPELLKVNPSLRTSSAYQYDLMDVTRQVISNQSRLLLPKIKTAYNAQDKETFKQLSDKWLHWIKLLDKVVGTNKQTMLGPWLNQINSYASNGAEAAKLEYDARTLLTIWGTRESYNAGLKDYANREWQGLVGDYYYSRWKTYFDSLEKSLRTDEKPEPIDWYAFGKNWANKTNNYPLEPSGDIYDIANEVYDELSSKSIAYMQVDSDSPVVSPKKSTTVSITFTNHNMFQAAKNVALALETPNGINAKPLSDVSSDSVSPGETFTAKWEITASNENSSKLLVDLNAIGTYTINKTNQETTSEISLLVKNHVQPPLMTTSFNDAIFSQTNEQFAIYGGGNDMWGYVNEYGAIYKDDALSSGKTFTTKVTSQDYTGPWARAGIVARNDLTKQKGSAGYLNLATTPENGCVLSWDHNGDGVLDSYKNVQVFSAPVYLRLTREGTTFTGECSTDGENWTIVGVVEVPSVAEKVDAGLFMTAANGSNDTKGIVQFEGFSIEPMITNVTNMQKRVTYFRDEGQIASDKAARALTMHLTSVEQFVNKKENVKIIKHLKGFKVLLDYQKERKLITDKAYSSLMTGTDDLIEKWQR</sequence>
<gene>
    <name evidence="8" type="ORF">GCM10009001_04650</name>
</gene>
<dbReference type="InterPro" id="IPR013320">
    <property type="entry name" value="ConA-like_dom_sf"/>
</dbReference>
<dbReference type="PANTHER" id="PTHR12872">
    <property type="entry name" value="ALPHA-N-ACETYLGLUCOSAMINIDASE"/>
    <property type="match status" value="1"/>
</dbReference>
<dbReference type="InterPro" id="IPR024240">
    <property type="entry name" value="NAGLU_N"/>
</dbReference>
<dbReference type="InterPro" id="IPR029018">
    <property type="entry name" value="Hex-like_dom2"/>
</dbReference>
<evidence type="ECO:0000259" key="6">
    <source>
        <dbReference type="Pfam" id="PF12972"/>
    </source>
</evidence>
<feature type="chain" id="PRO_5045154588" description="Alpha-N-acetylglucosaminidase" evidence="2">
    <location>
        <begin position="30"/>
        <end position="1181"/>
    </location>
</feature>
<feature type="domain" description="Alpha-N-acetylglucosaminidase tim-barrel" evidence="3">
    <location>
        <begin position="194"/>
        <end position="513"/>
    </location>
</feature>
<dbReference type="Proteomes" id="UP001500866">
    <property type="component" value="Unassembled WGS sequence"/>
</dbReference>
<feature type="domain" description="Alpha-N-acetylglucosaminidase N-terminal" evidence="5">
    <location>
        <begin position="93"/>
        <end position="179"/>
    </location>
</feature>
<keyword evidence="2" id="KW-0732">Signal</keyword>
<dbReference type="Pfam" id="PF22888">
    <property type="entry name" value="FIMAH"/>
    <property type="match status" value="1"/>
</dbReference>
<accession>A0ABN1FIR7</accession>
<evidence type="ECO:0008006" key="10">
    <source>
        <dbReference type="Google" id="ProtNLM"/>
    </source>
</evidence>
<dbReference type="Gene3D" id="3.20.20.80">
    <property type="entry name" value="Glycosidases"/>
    <property type="match status" value="1"/>
</dbReference>
<name>A0ABN1FIR7_9BACI</name>
<dbReference type="Gene3D" id="1.20.120.670">
    <property type="entry name" value="N-acetyl-b-d-glucoasminidase"/>
    <property type="match status" value="1"/>
</dbReference>
<feature type="domain" description="FIMAH" evidence="7">
    <location>
        <begin position="1097"/>
        <end position="1177"/>
    </location>
</feature>
<evidence type="ECO:0000259" key="3">
    <source>
        <dbReference type="Pfam" id="PF05089"/>
    </source>
</evidence>
<evidence type="ECO:0000259" key="5">
    <source>
        <dbReference type="Pfam" id="PF12971"/>
    </source>
</evidence>
<evidence type="ECO:0000259" key="7">
    <source>
        <dbReference type="Pfam" id="PF22888"/>
    </source>
</evidence>
<feature type="signal peptide" evidence="2">
    <location>
        <begin position="1"/>
        <end position="29"/>
    </location>
</feature>
<dbReference type="Pfam" id="PF12972">
    <property type="entry name" value="NAGLU_C"/>
    <property type="match status" value="1"/>
</dbReference>
<dbReference type="InterPro" id="IPR054470">
    <property type="entry name" value="FIMAH_dom"/>
</dbReference>
<dbReference type="Gene3D" id="3.30.379.10">
    <property type="entry name" value="Chitobiase/beta-hexosaminidase domain 2-like"/>
    <property type="match status" value="1"/>
</dbReference>
<dbReference type="InterPro" id="IPR024733">
    <property type="entry name" value="NAGLU_tim-barrel"/>
</dbReference>
<dbReference type="RefSeq" id="WP_343809912.1">
    <property type="nucleotide sequence ID" value="NZ_BAAADS010000001.1"/>
</dbReference>
<organism evidence="8 9">
    <name type="scientific">Virgibacillus siamensis</name>
    <dbReference type="NCBI Taxonomy" id="480071"/>
    <lineage>
        <taxon>Bacteria</taxon>
        <taxon>Bacillati</taxon>
        <taxon>Bacillota</taxon>
        <taxon>Bacilli</taxon>
        <taxon>Bacillales</taxon>
        <taxon>Bacillaceae</taxon>
        <taxon>Virgibacillus</taxon>
    </lineage>
</organism>
<dbReference type="SUPFAM" id="SSF49899">
    <property type="entry name" value="Concanavalin A-like lectins/glucanases"/>
    <property type="match status" value="1"/>
</dbReference>
<evidence type="ECO:0000313" key="8">
    <source>
        <dbReference type="EMBL" id="GAA0591603.1"/>
    </source>
</evidence>
<dbReference type="InterPro" id="IPR024732">
    <property type="entry name" value="NAGLU_C"/>
</dbReference>
<keyword evidence="1" id="KW-0378">Hydrolase</keyword>
<dbReference type="Gene3D" id="2.60.120.200">
    <property type="match status" value="1"/>
</dbReference>
<dbReference type="EMBL" id="BAAADS010000001">
    <property type="protein sequence ID" value="GAA0591603.1"/>
    <property type="molecule type" value="Genomic_DNA"/>
</dbReference>
<dbReference type="Pfam" id="PF05089">
    <property type="entry name" value="NAGLU"/>
    <property type="match status" value="1"/>
</dbReference>
<evidence type="ECO:0000256" key="2">
    <source>
        <dbReference type="SAM" id="SignalP"/>
    </source>
</evidence>
<keyword evidence="9" id="KW-1185">Reference proteome</keyword>